<keyword evidence="1" id="KW-0812">Transmembrane</keyword>
<keyword evidence="1" id="KW-0472">Membrane</keyword>
<accession>A0A832ANY1</accession>
<keyword evidence="1" id="KW-1133">Transmembrane helix</keyword>
<proteinExistence type="predicted"/>
<gene>
    <name evidence="2" type="ORF">ENT99_03500</name>
</gene>
<dbReference type="EMBL" id="DTAU01000063">
    <property type="protein sequence ID" value="HFQ78753.1"/>
    <property type="molecule type" value="Genomic_DNA"/>
</dbReference>
<evidence type="ECO:0008006" key="3">
    <source>
        <dbReference type="Google" id="ProtNLM"/>
    </source>
</evidence>
<reference evidence="2" key="1">
    <citation type="journal article" date="2020" name="mSystems">
        <title>Genome- and Community-Level Interaction Insights into Carbon Utilization and Element Cycling Functions of Hydrothermarchaeota in Hydrothermal Sediment.</title>
        <authorList>
            <person name="Zhou Z."/>
            <person name="Liu Y."/>
            <person name="Xu W."/>
            <person name="Pan J."/>
            <person name="Luo Z.H."/>
            <person name="Li M."/>
        </authorList>
    </citation>
    <scope>NUCLEOTIDE SEQUENCE</scope>
    <source>
        <strain evidence="2">SpSt-629</strain>
    </source>
</reference>
<dbReference type="AlphaFoldDB" id="A0A832ANY1"/>
<evidence type="ECO:0000256" key="1">
    <source>
        <dbReference type="SAM" id="Phobius"/>
    </source>
</evidence>
<feature type="transmembrane region" description="Helical" evidence="1">
    <location>
        <begin position="62"/>
        <end position="87"/>
    </location>
</feature>
<evidence type="ECO:0000313" key="2">
    <source>
        <dbReference type="EMBL" id="HFQ78753.1"/>
    </source>
</evidence>
<dbReference type="GO" id="GO:0005886">
    <property type="term" value="C:plasma membrane"/>
    <property type="evidence" value="ECO:0007669"/>
    <property type="project" value="UniProtKB-SubCell"/>
</dbReference>
<organism evidence="2">
    <name type="scientific">Ignisphaera aggregans</name>
    <dbReference type="NCBI Taxonomy" id="334771"/>
    <lineage>
        <taxon>Archaea</taxon>
        <taxon>Thermoproteota</taxon>
        <taxon>Thermoprotei</taxon>
        <taxon>Desulfurococcales</taxon>
        <taxon>Desulfurococcaceae</taxon>
        <taxon>Ignisphaera</taxon>
    </lineage>
</organism>
<name>A0A832ANY1_9CREN</name>
<sequence length="91" mass="10353">MISRKIIIMLLLLILVSPIFGVVLPEILESEEYIESLADIVNATGLIYSPFREYMVPGLDAYLGYMVSAVFGSLIIISIYYIILYIMRRKS</sequence>
<protein>
    <recommendedName>
        <fullName evidence="3">Cobalamin biosynthesis protein</fullName>
    </recommendedName>
</protein>
<comment type="caution">
    <text evidence="2">The sequence shown here is derived from an EMBL/GenBank/DDBJ whole genome shotgun (WGS) entry which is preliminary data.</text>
</comment>